<dbReference type="FunFam" id="3.90.1600.10:FF:000030">
    <property type="entry name" value="DNA polymerase II"/>
    <property type="match status" value="1"/>
</dbReference>
<name>A0A545T3Q1_9GAMM</name>
<dbReference type="EC" id="2.7.7.7" evidence="7"/>
<dbReference type="AlphaFoldDB" id="A0A545T3Q1"/>
<feature type="domain" description="DNA-directed DNA polymerase family B multifunctional" evidence="8">
    <location>
        <begin position="374"/>
        <end position="733"/>
    </location>
</feature>
<evidence type="ECO:0000313" key="11">
    <source>
        <dbReference type="Proteomes" id="UP000319732"/>
    </source>
</evidence>
<dbReference type="Gene3D" id="3.90.1600.10">
    <property type="entry name" value="Palm domain of DNA polymerase"/>
    <property type="match status" value="2"/>
</dbReference>
<feature type="domain" description="DNA-directed DNA polymerase family B exonuclease" evidence="9">
    <location>
        <begin position="100"/>
        <end position="297"/>
    </location>
</feature>
<dbReference type="Pfam" id="PF00136">
    <property type="entry name" value="DNA_pol_B"/>
    <property type="match status" value="1"/>
</dbReference>
<dbReference type="GO" id="GO:0045004">
    <property type="term" value="P:DNA replication proofreading"/>
    <property type="evidence" value="ECO:0007669"/>
    <property type="project" value="TreeGrafter"/>
</dbReference>
<dbReference type="PRINTS" id="PR00106">
    <property type="entry name" value="DNAPOLB"/>
</dbReference>
<dbReference type="SMART" id="SM00486">
    <property type="entry name" value="POLBc"/>
    <property type="match status" value="1"/>
</dbReference>
<dbReference type="Proteomes" id="UP000319732">
    <property type="component" value="Unassembled WGS sequence"/>
</dbReference>
<dbReference type="GO" id="GO:0008296">
    <property type="term" value="F:3'-5'-DNA exonuclease activity"/>
    <property type="evidence" value="ECO:0007669"/>
    <property type="project" value="TreeGrafter"/>
</dbReference>
<dbReference type="Pfam" id="PF21474">
    <property type="entry name" value="DNApolII_N"/>
    <property type="match status" value="1"/>
</dbReference>
<dbReference type="CDD" id="cd05784">
    <property type="entry name" value="DNA_polB_II_exo"/>
    <property type="match status" value="1"/>
</dbReference>
<evidence type="ECO:0000256" key="7">
    <source>
        <dbReference type="RuleBase" id="RU000442"/>
    </source>
</evidence>
<dbReference type="OrthoDB" id="5807460at2"/>
<organism evidence="10 11">
    <name type="scientific">Exilibacterium tricleocarpae</name>
    <dbReference type="NCBI Taxonomy" id="2591008"/>
    <lineage>
        <taxon>Bacteria</taxon>
        <taxon>Pseudomonadati</taxon>
        <taxon>Pseudomonadota</taxon>
        <taxon>Gammaproteobacteria</taxon>
        <taxon>Cellvibrionales</taxon>
        <taxon>Cellvibrionaceae</taxon>
        <taxon>Exilibacterium</taxon>
    </lineage>
</organism>
<dbReference type="InterPro" id="IPR043502">
    <property type="entry name" value="DNA/RNA_pol_sf"/>
</dbReference>
<dbReference type="SUPFAM" id="SSF53098">
    <property type="entry name" value="Ribonuclease H-like"/>
    <property type="match status" value="1"/>
</dbReference>
<dbReference type="PROSITE" id="PS00116">
    <property type="entry name" value="DNA_POLYMERASE_B"/>
    <property type="match status" value="1"/>
</dbReference>
<dbReference type="PANTHER" id="PTHR10322:SF23">
    <property type="entry name" value="DNA POLYMERASE DELTA CATALYTIC SUBUNIT"/>
    <property type="match status" value="1"/>
</dbReference>
<evidence type="ECO:0000259" key="8">
    <source>
        <dbReference type="Pfam" id="PF00136"/>
    </source>
</evidence>
<dbReference type="PANTHER" id="PTHR10322">
    <property type="entry name" value="DNA POLYMERASE CATALYTIC SUBUNIT"/>
    <property type="match status" value="1"/>
</dbReference>
<dbReference type="GO" id="GO:0000166">
    <property type="term" value="F:nucleotide binding"/>
    <property type="evidence" value="ECO:0007669"/>
    <property type="project" value="InterPro"/>
</dbReference>
<dbReference type="GO" id="GO:0009432">
    <property type="term" value="P:SOS response"/>
    <property type="evidence" value="ECO:0007669"/>
    <property type="project" value="TreeGrafter"/>
</dbReference>
<comment type="similarity">
    <text evidence="1 7">Belongs to the DNA polymerase type-B family.</text>
</comment>
<dbReference type="SUPFAM" id="SSF56672">
    <property type="entry name" value="DNA/RNA polymerases"/>
    <property type="match status" value="1"/>
</dbReference>
<keyword evidence="3 7" id="KW-0548">Nucleotidyltransferase</keyword>
<dbReference type="InterPro" id="IPR006133">
    <property type="entry name" value="DNA-dir_DNA_pol_B_exonuc"/>
</dbReference>
<dbReference type="InterPro" id="IPR050240">
    <property type="entry name" value="DNA_pol_type-B"/>
</dbReference>
<gene>
    <name evidence="10" type="ORF">FKG94_18890</name>
</gene>
<dbReference type="GO" id="GO:0003887">
    <property type="term" value="F:DNA-directed DNA polymerase activity"/>
    <property type="evidence" value="ECO:0007669"/>
    <property type="project" value="UniProtKB-KW"/>
</dbReference>
<dbReference type="Pfam" id="PF03104">
    <property type="entry name" value="DNA_pol_B_exo1"/>
    <property type="match status" value="1"/>
</dbReference>
<accession>A0A545T3Q1</accession>
<keyword evidence="11" id="KW-1185">Reference proteome</keyword>
<dbReference type="InterPro" id="IPR023211">
    <property type="entry name" value="DNA_pol_palm_dom_sf"/>
</dbReference>
<sequence>MQGFLLTRHWRDSARGIQLELWFASLQGPLRVLIERQESVFFVSRAEAARLPEVLGTGAWRTAEVALSNYLGEPVLALYSRSHKRAQQWRERLAAQGIAVWEADIRPSERYLMERFITGGVTIEGQPQLLDGCPTLVDPVLRPQPHRPQLEVVSVDIETSMDARELYSIGVFGRRDRFVFMVGDRTAAAADGAEVQIQWCASAQDCLQQFFSWLAARDPDLLIGWNFIQFDLWVLEKLCRRYGMALALGRGGQACHWREERTRERRYVSIPGRVALDGIELLRAATYSFESFSLEAVARAVLGQGKLLTGKDRGRDITELFQRDKVSLAAYNLRDCELVWDVFEQTDLLAFALAKAQLTGLALDRVGGSVAAFEYAYLPRLHRAGFVAPNLGELQSDVVSPGGYVMESRPGLYDHVLVLDFKSLYPSIIRSFCIDPCAFWRAEIDRLSDADCVPGFNGARFAKQGALLPEIIRELWRAREQAKADGNSPLSQAIKIIMNSFYGVLGSPGCRFFDPRISSSITLRGHEIIQRSREWIEARDYQVIYGDTDSLFVWLEACQTDTEAQRIGSELERGLNRWWQASLKADFGVESTLEIEFETHYRKFFMPTVRGAEIGSKKRYAGVVSRAGQDEIVFKGLENVRTDWTPLARRFQLELYRRIFFNQPFATYIRTTVAEVLAGQRDEELVYRKRLRRKLDDYQKNVPPHVQAARQLRAATGARPKPGDWVSYVLTVNGPAPVQLQRRQGGPVLAYQQYIDRQLRPVADSILQVLGESFADIVDRQIRLL</sequence>
<comment type="caution">
    <text evidence="10">The sequence shown here is derived from an EMBL/GenBank/DDBJ whole genome shotgun (WGS) entry which is preliminary data.</text>
</comment>
<evidence type="ECO:0000259" key="9">
    <source>
        <dbReference type="Pfam" id="PF03104"/>
    </source>
</evidence>
<dbReference type="Gene3D" id="3.30.420.10">
    <property type="entry name" value="Ribonuclease H-like superfamily/Ribonuclease H"/>
    <property type="match status" value="1"/>
</dbReference>
<dbReference type="InterPro" id="IPR017964">
    <property type="entry name" value="DNA-dir_DNA_pol_B_CS"/>
</dbReference>
<evidence type="ECO:0000256" key="2">
    <source>
        <dbReference type="ARBA" id="ARBA00022679"/>
    </source>
</evidence>
<evidence type="ECO:0000256" key="4">
    <source>
        <dbReference type="ARBA" id="ARBA00022932"/>
    </source>
</evidence>
<keyword evidence="2 7" id="KW-0808">Transferase</keyword>
<dbReference type="Gene3D" id="2.40.50.590">
    <property type="match status" value="2"/>
</dbReference>
<dbReference type="EMBL" id="VHSG01000020">
    <property type="protein sequence ID" value="TQV71853.1"/>
    <property type="molecule type" value="Genomic_DNA"/>
</dbReference>
<reference evidence="10 11" key="1">
    <citation type="submission" date="2019-06" db="EMBL/GenBank/DDBJ databases">
        <title>Whole genome sequence for Cellvibrionaceae sp. R142.</title>
        <authorList>
            <person name="Wang G."/>
        </authorList>
    </citation>
    <scope>NUCLEOTIDE SEQUENCE [LARGE SCALE GENOMIC DNA]</scope>
    <source>
        <strain evidence="10 11">R142</strain>
    </source>
</reference>
<comment type="catalytic activity">
    <reaction evidence="6 7">
        <text>DNA(n) + a 2'-deoxyribonucleoside 5'-triphosphate = DNA(n+1) + diphosphate</text>
        <dbReference type="Rhea" id="RHEA:22508"/>
        <dbReference type="Rhea" id="RHEA-COMP:17339"/>
        <dbReference type="Rhea" id="RHEA-COMP:17340"/>
        <dbReference type="ChEBI" id="CHEBI:33019"/>
        <dbReference type="ChEBI" id="CHEBI:61560"/>
        <dbReference type="ChEBI" id="CHEBI:173112"/>
        <dbReference type="EC" id="2.7.7.7"/>
    </reaction>
</comment>
<dbReference type="InterPro" id="IPR006134">
    <property type="entry name" value="DNA-dir_DNA_pol_B_multi_dom"/>
</dbReference>
<keyword evidence="7" id="KW-0235">DNA replication</keyword>
<dbReference type="InterPro" id="IPR036397">
    <property type="entry name" value="RNaseH_sf"/>
</dbReference>
<evidence type="ECO:0000256" key="5">
    <source>
        <dbReference type="ARBA" id="ARBA00023125"/>
    </source>
</evidence>
<evidence type="ECO:0000256" key="6">
    <source>
        <dbReference type="ARBA" id="ARBA00049244"/>
    </source>
</evidence>
<evidence type="ECO:0000256" key="3">
    <source>
        <dbReference type="ARBA" id="ARBA00022695"/>
    </source>
</evidence>
<evidence type="ECO:0000313" key="10">
    <source>
        <dbReference type="EMBL" id="TQV71853.1"/>
    </source>
</evidence>
<dbReference type="GO" id="GO:0003677">
    <property type="term" value="F:DNA binding"/>
    <property type="evidence" value="ECO:0007669"/>
    <property type="project" value="UniProtKB-KW"/>
</dbReference>
<dbReference type="NCBIfam" id="NF004421">
    <property type="entry name" value="PRK05762.1-2"/>
    <property type="match status" value="1"/>
</dbReference>
<proteinExistence type="inferred from homology"/>
<dbReference type="CDD" id="cd05537">
    <property type="entry name" value="POLBc_Pol_II"/>
    <property type="match status" value="1"/>
</dbReference>
<dbReference type="InterPro" id="IPR042087">
    <property type="entry name" value="DNA_pol_B_thumb"/>
</dbReference>
<protein>
    <recommendedName>
        <fullName evidence="7">DNA polymerase</fullName>
        <ecNumber evidence="7">2.7.7.7</ecNumber>
    </recommendedName>
</protein>
<dbReference type="InterPro" id="IPR012337">
    <property type="entry name" value="RNaseH-like_sf"/>
</dbReference>
<keyword evidence="5 7" id="KW-0238">DNA-binding</keyword>
<evidence type="ECO:0000256" key="1">
    <source>
        <dbReference type="ARBA" id="ARBA00005755"/>
    </source>
</evidence>
<dbReference type="InterPro" id="IPR006172">
    <property type="entry name" value="DNA-dir_DNA_pol_B"/>
</dbReference>
<keyword evidence="4 7" id="KW-0239">DNA-directed DNA polymerase</keyword>
<dbReference type="Gene3D" id="1.10.132.60">
    <property type="entry name" value="DNA polymerase family B, C-terminal domain"/>
    <property type="match status" value="1"/>
</dbReference>